<dbReference type="EMBL" id="CP000227">
    <property type="protein sequence ID" value="ACM14735.1"/>
    <property type="molecule type" value="Genomic_DNA"/>
</dbReference>
<organism evidence="1 2">
    <name type="scientific">Bacillus cereus (strain Q1)</name>
    <dbReference type="NCBI Taxonomy" id="361100"/>
    <lineage>
        <taxon>Bacteria</taxon>
        <taxon>Bacillati</taxon>
        <taxon>Bacillota</taxon>
        <taxon>Bacilli</taxon>
        <taxon>Bacillales</taxon>
        <taxon>Bacillaceae</taxon>
        <taxon>Bacillus</taxon>
        <taxon>Bacillus cereus group</taxon>
    </lineage>
</organism>
<protein>
    <recommendedName>
        <fullName evidence="3">Transposase (putative) YhgA-like domain-containing protein</fullName>
    </recommendedName>
</protein>
<gene>
    <name evidence="1" type="ordered locus">BCQ_4309</name>
</gene>
<dbReference type="AlphaFoldDB" id="B9IZ96"/>
<reference evidence="1 2" key="1">
    <citation type="journal article" date="2009" name="J. Bacteriol.">
        <title>Complete genome sequence of the extremophilic Bacillus cereus strain Q1 with industrial applications.</title>
        <authorList>
            <person name="Xiong Z."/>
            <person name="Jiang Y."/>
            <person name="Qi D."/>
            <person name="Lu H."/>
            <person name="Yang F."/>
            <person name="Yang J."/>
            <person name="Chen L."/>
            <person name="Sun L."/>
            <person name="Xu X."/>
            <person name="Xue Y."/>
            <person name="Zhu Y."/>
            <person name="Jin Q."/>
        </authorList>
    </citation>
    <scope>NUCLEOTIDE SEQUENCE [LARGE SCALE GENOMIC DNA]</scope>
    <source>
        <strain evidence="1 2">Q1</strain>
    </source>
</reference>
<dbReference type="KEGG" id="bcq:BCQ_4309"/>
<dbReference type="HOGENOM" id="CLU_838503_0_0_9"/>
<evidence type="ECO:0000313" key="2">
    <source>
        <dbReference type="Proteomes" id="UP000000441"/>
    </source>
</evidence>
<evidence type="ECO:0000313" key="1">
    <source>
        <dbReference type="EMBL" id="ACM14735.1"/>
    </source>
</evidence>
<proteinExistence type="predicted"/>
<sequence length="331" mass="39045">MTTKTKKEEWNRHDRNFKRLFHQSAKKFIQLFYPNFYKDLDISGEWLTVSENPEDAATIFNNEAIDQFLDKAFLVNTLNGQSLVLHFEFQSTVGQGDFDKRVLHYNDRLSAIYKEREVISFGICFWEYPTSKAKSVERKSDFQKYWGLQTAKKVFDYEKIHLETIQWNDSKYYKEDEPNPVLIAFWGLMKHNKGTECIEIARKAYTGLAKIKKELDNAEIKVVLKFIGDYLERHLTKDQSNELKTWLSNLQKNKEKEEDIVALLDLIANEKVIEHEQKRIREEVISLFGKKGLDSISPLLDNIDDLKKLDDVYKTMVKTESFESTKRVLEK</sequence>
<accession>B9IZ96</accession>
<evidence type="ECO:0008006" key="3">
    <source>
        <dbReference type="Google" id="ProtNLM"/>
    </source>
</evidence>
<dbReference type="Proteomes" id="UP000000441">
    <property type="component" value="Chromosome"/>
</dbReference>
<name>B9IZ96_BACCQ</name>